<organism evidence="1">
    <name type="scientific">uncultured delta proteobacterium</name>
    <dbReference type="NCBI Taxonomy" id="34034"/>
    <lineage>
        <taxon>Bacteria</taxon>
        <taxon>Deltaproteobacteria</taxon>
        <taxon>environmental samples</taxon>
    </lineage>
</organism>
<accession>A0A212KCT5</accession>
<reference evidence="1" key="1">
    <citation type="submission" date="2016-04" db="EMBL/GenBank/DDBJ databases">
        <authorList>
            <person name="Evans L.H."/>
            <person name="Alamgir A."/>
            <person name="Owens N."/>
            <person name="Weber N.D."/>
            <person name="Virtaneva K."/>
            <person name="Barbian K."/>
            <person name="Babar A."/>
            <person name="Rosenke K."/>
        </authorList>
    </citation>
    <scope>NUCLEOTIDE SEQUENCE</scope>
    <source>
        <strain evidence="1">86</strain>
    </source>
</reference>
<protein>
    <recommendedName>
        <fullName evidence="2">DUF177 domain-containing protein</fullName>
    </recommendedName>
</protein>
<evidence type="ECO:0008006" key="2">
    <source>
        <dbReference type="Google" id="ProtNLM"/>
    </source>
</evidence>
<dbReference type="InterPro" id="IPR003772">
    <property type="entry name" value="YceD"/>
</dbReference>
<gene>
    <name evidence="1" type="ORF">KL86DPRO_50141</name>
</gene>
<dbReference type="PANTHER" id="PTHR34374">
    <property type="entry name" value="LARGE RIBOSOMAL RNA SUBUNIT ACCUMULATION PROTEIN YCED HOMOLOG 1, CHLOROPLASTIC"/>
    <property type="match status" value="1"/>
</dbReference>
<name>A0A212KCT5_9DELT</name>
<dbReference type="EMBL" id="FLUQ01000005">
    <property type="protein sequence ID" value="SBW09345.1"/>
    <property type="molecule type" value="Genomic_DNA"/>
</dbReference>
<dbReference type="Pfam" id="PF02620">
    <property type="entry name" value="YceD"/>
    <property type="match status" value="1"/>
</dbReference>
<evidence type="ECO:0000313" key="1">
    <source>
        <dbReference type="EMBL" id="SBW09345.1"/>
    </source>
</evidence>
<proteinExistence type="predicted"/>
<sequence length="206" mass="22605">MDSGIFTHFPENILERYDIFISGKKVMASNWVLLHSIPPSGKTYVLDDQAIWTGPLAEFHMPCTIMEPLRAEFSVLAQEDGVLIRGSVTGKVALPCTRCSEDAVVVIDQRVDTFEPFPSEANDEDALDVDQELLRYAPTGQGMEMNLAALAWEEFLLALPMKPLCDPVCKGLCPQCGANRNTASCSCGTDAADPRMAPLRGLKVKR</sequence>
<dbReference type="AlphaFoldDB" id="A0A212KCT5"/>
<dbReference type="PANTHER" id="PTHR34374:SF1">
    <property type="entry name" value="LARGE RIBOSOMAL RNA SUBUNIT ACCUMULATION PROTEIN YCED HOMOLOG 1, CHLOROPLASTIC"/>
    <property type="match status" value="1"/>
</dbReference>